<dbReference type="Proteomes" id="UP000008694">
    <property type="component" value="Unassembled WGS sequence"/>
</dbReference>
<accession>D7MLM9</accession>
<evidence type="ECO:0000313" key="7">
    <source>
        <dbReference type="Proteomes" id="UP000008694"/>
    </source>
</evidence>
<evidence type="ECO:0000256" key="5">
    <source>
        <dbReference type="SAM" id="SignalP"/>
    </source>
</evidence>
<dbReference type="AlphaFoldDB" id="D7MLM9"/>
<dbReference type="FunFam" id="3.20.20.80:FF:000041">
    <property type="entry name" value="Beta-glucosidase 7"/>
    <property type="match status" value="1"/>
</dbReference>
<dbReference type="GO" id="GO:0019137">
    <property type="term" value="F:thioglucosidase activity"/>
    <property type="evidence" value="ECO:0007669"/>
    <property type="project" value="EnsemblPlants"/>
</dbReference>
<keyword evidence="7" id="KW-1185">Reference proteome</keyword>
<dbReference type="EMBL" id="GL348720">
    <property type="protein sequence ID" value="EFH41889.1"/>
    <property type="molecule type" value="Genomic_DNA"/>
</dbReference>
<name>D7MLM9_ARALL</name>
<feature type="signal peptide" evidence="5">
    <location>
        <begin position="1"/>
        <end position="19"/>
    </location>
</feature>
<reference evidence="7" key="1">
    <citation type="journal article" date="2011" name="Nat. Genet.">
        <title>The Arabidopsis lyrata genome sequence and the basis of rapid genome size change.</title>
        <authorList>
            <person name="Hu T.T."/>
            <person name="Pattyn P."/>
            <person name="Bakker E.G."/>
            <person name="Cao J."/>
            <person name="Cheng J.-F."/>
            <person name="Clark R.M."/>
            <person name="Fahlgren N."/>
            <person name="Fawcett J.A."/>
            <person name="Grimwood J."/>
            <person name="Gundlach H."/>
            <person name="Haberer G."/>
            <person name="Hollister J.D."/>
            <person name="Ossowski S."/>
            <person name="Ottilar R.P."/>
            <person name="Salamov A.A."/>
            <person name="Schneeberger K."/>
            <person name="Spannagl M."/>
            <person name="Wang X."/>
            <person name="Yang L."/>
            <person name="Nasrallah M.E."/>
            <person name="Bergelson J."/>
            <person name="Carrington J.C."/>
            <person name="Gaut B.S."/>
            <person name="Schmutz J."/>
            <person name="Mayer K.F.X."/>
            <person name="Van de Peer Y."/>
            <person name="Grigoriev I.V."/>
            <person name="Nordborg M."/>
            <person name="Weigel D."/>
            <person name="Guo Y.-L."/>
        </authorList>
    </citation>
    <scope>NUCLEOTIDE SEQUENCE [LARGE SCALE GENOMIC DNA]</scope>
    <source>
        <strain evidence="7">cv. MN47</strain>
    </source>
</reference>
<dbReference type="SMR" id="D7MLM9"/>
<keyword evidence="3" id="KW-0326">Glycosidase</keyword>
<dbReference type="GO" id="GO:0008422">
    <property type="term" value="F:beta-glucosidase activity"/>
    <property type="evidence" value="ECO:0007669"/>
    <property type="project" value="TreeGrafter"/>
</dbReference>
<dbReference type="PRINTS" id="PR00131">
    <property type="entry name" value="GLHYDRLASE1"/>
</dbReference>
<dbReference type="STRING" id="81972.D7MLM9"/>
<organism evidence="7">
    <name type="scientific">Arabidopsis lyrata subsp. lyrata</name>
    <name type="common">Lyre-leaved rock-cress</name>
    <dbReference type="NCBI Taxonomy" id="81972"/>
    <lineage>
        <taxon>Eukaryota</taxon>
        <taxon>Viridiplantae</taxon>
        <taxon>Streptophyta</taxon>
        <taxon>Embryophyta</taxon>
        <taxon>Tracheophyta</taxon>
        <taxon>Spermatophyta</taxon>
        <taxon>Magnoliopsida</taxon>
        <taxon>eudicotyledons</taxon>
        <taxon>Gunneridae</taxon>
        <taxon>Pentapetalae</taxon>
        <taxon>rosids</taxon>
        <taxon>malvids</taxon>
        <taxon>Brassicales</taxon>
        <taxon>Brassicaceae</taxon>
        <taxon>Camelineae</taxon>
        <taxon>Arabidopsis</taxon>
    </lineage>
</organism>
<dbReference type="Gramene" id="scaffold_801134.1">
    <property type="protein sequence ID" value="scaffold_801134.1"/>
    <property type="gene ID" value="scaffold_801134.1"/>
</dbReference>
<dbReference type="Pfam" id="PF00232">
    <property type="entry name" value="Glyco_hydro_1"/>
    <property type="match status" value="1"/>
</dbReference>
<dbReference type="InterPro" id="IPR001360">
    <property type="entry name" value="Glyco_hydro_1"/>
</dbReference>
<sequence>MKLLGLCLVLLLAVVTCKAEEITCEETKPFTCNQTDRFNRKHFDDDFIFGVASSAYQACAKGRGLNVWDEKGGPDLGNGDNTCGSYEHWQKDIDVMTELGVDGYRFSLAWSRIIPRGKVKRGINEAGVKYYNELIDGLLEKNITPFVTLFHWDLPQVLQDEYEGFLHRDIMYVIDVKNWITIKQLYTVPTRGYAMGTGAPGRCSYWLNKDRYAGDSGREPYIVAHNQLLAHAEVVDLYRKKYKPKQGGQIGVVMITRWFIPYDSTEANKKATERNKEFFLGWFMEPLTKGKYPDIMRKLVGRRLLNFSEREAKLVKGSYDFLGINYYQTQYVYAIPANPPNRLTVMNDSLSAYSYENKDGPIGPWLLPSKRNVNVLEHFETKYGNPLVYITENGYNSPGGNTTAHEVIADSNRTDYICSHLCFLRKAIKESGCNVKGYFAWSLGDNYEFGKGFTVRYGLSYVDFTNITADRVLKTSGKWYKQFLNGTTKIPDENQNFLRSRLFFENRDQKKVADT</sequence>
<dbReference type="eggNOG" id="KOG0626">
    <property type="taxonomic scope" value="Eukaryota"/>
</dbReference>
<feature type="chain" id="PRO_5003103347" evidence="5">
    <location>
        <begin position="20"/>
        <end position="515"/>
    </location>
</feature>
<dbReference type="InterPro" id="IPR017853">
    <property type="entry name" value="GH"/>
</dbReference>
<evidence type="ECO:0000313" key="6">
    <source>
        <dbReference type="EMBL" id="EFH41889.1"/>
    </source>
</evidence>
<dbReference type="Gene3D" id="3.20.20.80">
    <property type="entry name" value="Glycosidases"/>
    <property type="match status" value="1"/>
</dbReference>
<dbReference type="HOGENOM" id="CLU_001859_1_0_1"/>
<evidence type="ECO:0000256" key="1">
    <source>
        <dbReference type="ARBA" id="ARBA00010838"/>
    </source>
</evidence>
<dbReference type="PANTHER" id="PTHR10353">
    <property type="entry name" value="GLYCOSYL HYDROLASE"/>
    <property type="match status" value="1"/>
</dbReference>
<evidence type="ECO:0000256" key="2">
    <source>
        <dbReference type="ARBA" id="ARBA00022801"/>
    </source>
</evidence>
<comment type="similarity">
    <text evidence="1 4">Belongs to the glycosyl hydrolase 1 family.</text>
</comment>
<keyword evidence="5" id="KW-0732">Signal</keyword>
<gene>
    <name evidence="6" type="ORF">ARALYDRAFT_917734</name>
</gene>
<dbReference type="GO" id="GO:0005975">
    <property type="term" value="P:carbohydrate metabolic process"/>
    <property type="evidence" value="ECO:0007669"/>
    <property type="project" value="InterPro"/>
</dbReference>
<dbReference type="SUPFAM" id="SSF51445">
    <property type="entry name" value="(Trans)glycosidases"/>
    <property type="match status" value="1"/>
</dbReference>
<dbReference type="PANTHER" id="PTHR10353:SF137">
    <property type="entry name" value="MYROSINASE 3-RELATED"/>
    <property type="match status" value="1"/>
</dbReference>
<evidence type="ECO:0000256" key="3">
    <source>
        <dbReference type="ARBA" id="ARBA00023295"/>
    </source>
</evidence>
<protein>
    <submittedName>
        <fullName evidence="6">Myrosinase</fullName>
    </submittedName>
</protein>
<proteinExistence type="inferred from homology"/>
<evidence type="ECO:0000256" key="4">
    <source>
        <dbReference type="RuleBase" id="RU003690"/>
    </source>
</evidence>
<keyword evidence="2" id="KW-0378">Hydrolase</keyword>